<accession>A0A5C1QG76</accession>
<dbReference type="AlphaFoldDB" id="A0A5C1QG76"/>
<gene>
    <name evidence="1" type="ORF">EW093_11035</name>
</gene>
<proteinExistence type="predicted"/>
<dbReference type="KEGG" id="sper:EW093_11035"/>
<sequence>MFRKSLILLSIFITSINIFSDEVDISLLSKKEILKELESVIDLRSSSIFDYIQSMGYDFPDYSTYEEFILKKVEDIIVEGDLEYPLEIVENLLYVNLENPKSQELYTIILNKNIEIQERIEAEKIKEDIKREQLGQQNDVVNEIYKKDVKLDNIIKMNLNLLNRVGEYESSYNKAHYFSNTYFYPIYTKFYTSDVYDGFISRDKTTNRFSGFSSEFGIGVKLNLFTFKLDINTNFSYNEIFDDNIKQNTSSINFSTGLTPFDFPIYLRTGFLHDLYLFDDMEKSDVAITTLPSPSLGVGVLGLNIFKIVKIDLSSDILLASTYTKNLELAMYNRFYLTLNLFRLDVYNFEIRVGFDHIYYNEGGLAEYSLMPKFGLGISQYE</sequence>
<dbReference type="RefSeq" id="WP_149568461.1">
    <property type="nucleotide sequence ID" value="NZ_CP035807.1"/>
</dbReference>
<organism evidence="1 2">
    <name type="scientific">Thiospirochaeta perfilievii</name>
    <dbReference type="NCBI Taxonomy" id="252967"/>
    <lineage>
        <taxon>Bacteria</taxon>
        <taxon>Pseudomonadati</taxon>
        <taxon>Spirochaetota</taxon>
        <taxon>Spirochaetia</taxon>
        <taxon>Spirochaetales</taxon>
        <taxon>Spirochaetaceae</taxon>
        <taxon>Thiospirochaeta</taxon>
    </lineage>
</organism>
<dbReference type="EMBL" id="CP035807">
    <property type="protein sequence ID" value="QEN05222.1"/>
    <property type="molecule type" value="Genomic_DNA"/>
</dbReference>
<dbReference type="Proteomes" id="UP000323824">
    <property type="component" value="Chromosome"/>
</dbReference>
<reference evidence="1 2" key="2">
    <citation type="submission" date="2019-09" db="EMBL/GenBank/DDBJ databases">
        <title>Complete Genome Sequence and Methylome Analysis of free living Spirochaetas.</title>
        <authorList>
            <person name="Leshcheva N."/>
            <person name="Mikheeva N."/>
        </authorList>
    </citation>
    <scope>NUCLEOTIDE SEQUENCE [LARGE SCALE GENOMIC DNA]</scope>
    <source>
        <strain evidence="1 2">P</strain>
    </source>
</reference>
<keyword evidence="2" id="KW-1185">Reference proteome</keyword>
<evidence type="ECO:0000313" key="2">
    <source>
        <dbReference type="Proteomes" id="UP000323824"/>
    </source>
</evidence>
<reference evidence="1 2" key="1">
    <citation type="submission" date="2019-02" db="EMBL/GenBank/DDBJ databases">
        <authorList>
            <person name="Fomenkov A."/>
            <person name="Dubinina G."/>
            <person name="Grabovich M."/>
            <person name="Vincze T."/>
            <person name="Roberts R.J."/>
        </authorList>
    </citation>
    <scope>NUCLEOTIDE SEQUENCE [LARGE SCALE GENOMIC DNA]</scope>
    <source>
        <strain evidence="1 2">P</strain>
    </source>
</reference>
<evidence type="ECO:0000313" key="1">
    <source>
        <dbReference type="EMBL" id="QEN05222.1"/>
    </source>
</evidence>
<protein>
    <submittedName>
        <fullName evidence="1">Uncharacterized protein</fullName>
    </submittedName>
</protein>
<name>A0A5C1QG76_9SPIO</name>